<dbReference type="Pfam" id="PF00557">
    <property type="entry name" value="Peptidase_M24"/>
    <property type="match status" value="1"/>
</dbReference>
<dbReference type="GO" id="GO:0004239">
    <property type="term" value="F:initiator methionyl aminopeptidase activity"/>
    <property type="evidence" value="ECO:0007669"/>
    <property type="project" value="UniProtKB-UniRule"/>
</dbReference>
<evidence type="ECO:0000256" key="6">
    <source>
        <dbReference type="HAMAP-Rule" id="MF_01974"/>
    </source>
</evidence>
<gene>
    <name evidence="10" type="primary">map_2</name>
    <name evidence="6" type="synonym">map</name>
    <name evidence="10" type="ORF">ERS852450_02891</name>
    <name evidence="9" type="ORF">ERS852578_01398</name>
</gene>
<feature type="binding site" evidence="6">
    <location>
        <position position="209"/>
    </location>
    <ligand>
        <name>a divalent metal cation</name>
        <dbReference type="ChEBI" id="CHEBI:60240"/>
        <label>2</label>
        <note>catalytic</note>
    </ligand>
</feature>
<evidence type="ECO:0000313" key="10">
    <source>
        <dbReference type="EMBL" id="CUP02585.1"/>
    </source>
</evidence>
<dbReference type="EMBL" id="CYYC01000014">
    <property type="protein sequence ID" value="CUM97065.1"/>
    <property type="molecule type" value="Genomic_DNA"/>
</dbReference>
<dbReference type="EMBL" id="CYZL01000037">
    <property type="protein sequence ID" value="CUP02585.1"/>
    <property type="molecule type" value="Genomic_DNA"/>
</dbReference>
<comment type="subunit">
    <text evidence="6">Monomer.</text>
</comment>
<dbReference type="GO" id="GO:0046872">
    <property type="term" value="F:metal ion binding"/>
    <property type="evidence" value="ECO:0007669"/>
    <property type="project" value="UniProtKB-UniRule"/>
</dbReference>
<dbReference type="InterPro" id="IPR001714">
    <property type="entry name" value="Pept_M24_MAP"/>
</dbReference>
<evidence type="ECO:0000256" key="4">
    <source>
        <dbReference type="ARBA" id="ARBA00022723"/>
    </source>
</evidence>
<dbReference type="OrthoDB" id="9802055at2"/>
<proteinExistence type="inferred from homology"/>
<feature type="binding site" evidence="6">
    <location>
        <position position="274"/>
    </location>
    <ligand>
        <name>a divalent metal cation</name>
        <dbReference type="ChEBI" id="CHEBI:60240"/>
        <label>2</label>
        <note>catalytic</note>
    </ligand>
</feature>
<dbReference type="CDD" id="cd01086">
    <property type="entry name" value="MetAP1"/>
    <property type="match status" value="1"/>
</dbReference>
<dbReference type="InterPro" id="IPR004027">
    <property type="entry name" value="SEC_C_motif"/>
</dbReference>
<keyword evidence="3 6" id="KW-0645">Protease</keyword>
<name>A0A174JZF5_9FIRM</name>
<dbReference type="PRINTS" id="PR00599">
    <property type="entry name" value="MAPEPTIDASE"/>
</dbReference>
<dbReference type="Gene3D" id="3.10.450.50">
    <property type="match status" value="1"/>
</dbReference>
<reference evidence="11 12" key="1">
    <citation type="submission" date="2015-09" db="EMBL/GenBank/DDBJ databases">
        <authorList>
            <consortium name="Pathogen Informatics"/>
        </authorList>
    </citation>
    <scope>NUCLEOTIDE SEQUENCE [LARGE SCALE GENOMIC DNA]</scope>
    <source>
        <strain evidence="10 12">2789STDY5834835</strain>
        <strain evidence="9 11">2789STDY5834966</strain>
    </source>
</reference>
<organism evidence="10 12">
    <name type="scientific">Anaerobutyricum hallii</name>
    <dbReference type="NCBI Taxonomy" id="39488"/>
    <lineage>
        <taxon>Bacteria</taxon>
        <taxon>Bacillati</taxon>
        <taxon>Bacillota</taxon>
        <taxon>Clostridia</taxon>
        <taxon>Lachnospirales</taxon>
        <taxon>Lachnospiraceae</taxon>
        <taxon>Anaerobutyricum</taxon>
    </lineage>
</organism>
<dbReference type="NCBIfam" id="TIGR00500">
    <property type="entry name" value="met_pdase_I"/>
    <property type="match status" value="1"/>
</dbReference>
<evidence type="ECO:0000313" key="11">
    <source>
        <dbReference type="Proteomes" id="UP000095390"/>
    </source>
</evidence>
<feature type="binding site" evidence="6">
    <location>
        <position position="242"/>
    </location>
    <ligand>
        <name>a divalent metal cation</name>
        <dbReference type="ChEBI" id="CHEBI:60240"/>
        <label>2</label>
        <note>catalytic</note>
    </ligand>
</feature>
<dbReference type="HAMAP" id="MF_01974">
    <property type="entry name" value="MetAP_1"/>
    <property type="match status" value="1"/>
</dbReference>
<dbReference type="SUPFAM" id="SSF55920">
    <property type="entry name" value="Creatinase/aminopeptidase"/>
    <property type="match status" value="1"/>
</dbReference>
<dbReference type="RefSeq" id="WP_055182817.1">
    <property type="nucleotide sequence ID" value="NZ_BLYK01000059.1"/>
</dbReference>
<feature type="binding site" evidence="6">
    <location>
        <position position="117"/>
    </location>
    <ligand>
        <name>substrate</name>
    </ligand>
</feature>
<evidence type="ECO:0000313" key="12">
    <source>
        <dbReference type="Proteomes" id="UP000095679"/>
    </source>
</evidence>
<feature type="binding site" evidence="6">
    <location>
        <position position="216"/>
    </location>
    <ligand>
        <name>substrate</name>
    </ligand>
</feature>
<feature type="binding site" evidence="6">
    <location>
        <position position="274"/>
    </location>
    <ligand>
        <name>a divalent metal cation</name>
        <dbReference type="ChEBI" id="CHEBI:60240"/>
        <label>1</label>
    </ligand>
</feature>
<dbReference type="GO" id="GO:0070006">
    <property type="term" value="F:metalloaminopeptidase activity"/>
    <property type="evidence" value="ECO:0007669"/>
    <property type="project" value="UniProtKB-UniRule"/>
</dbReference>
<evidence type="ECO:0000256" key="3">
    <source>
        <dbReference type="ARBA" id="ARBA00022670"/>
    </source>
</evidence>
<feature type="binding site" evidence="6">
    <location>
        <position position="146"/>
    </location>
    <ligand>
        <name>a divalent metal cation</name>
        <dbReference type="ChEBI" id="CHEBI:60240"/>
        <label>2</label>
        <note>catalytic</note>
    </ligand>
</feature>
<comment type="similarity">
    <text evidence="6">Belongs to the peptidase M24A family. Methionine aminopeptidase type 1 subfamily.</text>
</comment>
<keyword evidence="4 6" id="KW-0479">Metal-binding</keyword>
<dbReference type="AlphaFoldDB" id="A0A174JZF5"/>
<dbReference type="Pfam" id="PF02810">
    <property type="entry name" value="SEC-C"/>
    <property type="match status" value="1"/>
</dbReference>
<dbReference type="InterPro" id="IPR002467">
    <property type="entry name" value="Pept_M24A_MAP1"/>
</dbReference>
<dbReference type="InterPro" id="IPR000994">
    <property type="entry name" value="Pept_M24"/>
</dbReference>
<dbReference type="Gene3D" id="3.90.230.10">
    <property type="entry name" value="Creatinase/methionine aminopeptidase superfamily"/>
    <property type="match status" value="1"/>
</dbReference>
<evidence type="ECO:0000256" key="2">
    <source>
        <dbReference type="ARBA" id="ARBA00022438"/>
    </source>
</evidence>
<evidence type="ECO:0000313" key="9">
    <source>
        <dbReference type="EMBL" id="CUM97065.1"/>
    </source>
</evidence>
<feature type="domain" description="Peptidase M24" evidence="8">
    <location>
        <begin position="51"/>
        <end position="281"/>
    </location>
</feature>
<dbReference type="PANTHER" id="PTHR43330:SF8">
    <property type="entry name" value="METHIONINE AMINOPEPTIDASE 1D, MITOCHONDRIAL"/>
    <property type="match status" value="1"/>
</dbReference>
<dbReference type="SUPFAM" id="SSF103642">
    <property type="entry name" value="Sec-C motif"/>
    <property type="match status" value="1"/>
</dbReference>
<evidence type="ECO:0000256" key="5">
    <source>
        <dbReference type="ARBA" id="ARBA00022801"/>
    </source>
</evidence>
<protein>
    <recommendedName>
        <fullName evidence="6 7">Methionine aminopeptidase</fullName>
        <shortName evidence="6">MAP</shortName>
        <shortName evidence="6">MetAP</shortName>
        <ecNumber evidence="6 7">3.4.11.18</ecNumber>
    </recommendedName>
    <alternativeName>
        <fullName evidence="6">Peptidase M</fullName>
    </alternativeName>
</protein>
<evidence type="ECO:0000259" key="8">
    <source>
        <dbReference type="Pfam" id="PF00557"/>
    </source>
</evidence>
<dbReference type="GO" id="GO:0006508">
    <property type="term" value="P:proteolysis"/>
    <property type="evidence" value="ECO:0007669"/>
    <property type="project" value="UniProtKB-KW"/>
</dbReference>
<feature type="binding site" evidence="6">
    <location>
        <position position="135"/>
    </location>
    <ligand>
        <name>a divalent metal cation</name>
        <dbReference type="ChEBI" id="CHEBI:60240"/>
        <label>1</label>
    </ligand>
</feature>
<comment type="function">
    <text evidence="1 6">Removes the N-terminal methionine from nascent proteins. The N-terminal methionine is often cleaved when the second residue in the primary sequence is small and uncharged (Met-Ala-, Cys, Gly, Pro, Ser, Thr, or Val). Requires deformylation of the N(alpha)-formylated initiator methionine before it can be hydrolyzed.</text>
</comment>
<comment type="catalytic activity">
    <reaction evidence="6 7">
        <text>Release of N-terminal amino acids, preferentially methionine, from peptides and arylamides.</text>
        <dbReference type="EC" id="3.4.11.18"/>
    </reaction>
</comment>
<dbReference type="Proteomes" id="UP000095679">
    <property type="component" value="Unassembled WGS sequence"/>
</dbReference>
<dbReference type="PANTHER" id="PTHR43330">
    <property type="entry name" value="METHIONINE AMINOPEPTIDASE"/>
    <property type="match status" value="1"/>
</dbReference>
<comment type="cofactor">
    <cofactor evidence="6">
        <name>Co(2+)</name>
        <dbReference type="ChEBI" id="CHEBI:48828"/>
    </cofactor>
    <cofactor evidence="6">
        <name>Zn(2+)</name>
        <dbReference type="ChEBI" id="CHEBI:29105"/>
    </cofactor>
    <cofactor evidence="6">
        <name>Mn(2+)</name>
        <dbReference type="ChEBI" id="CHEBI:29035"/>
    </cofactor>
    <cofactor evidence="6">
        <name>Fe(2+)</name>
        <dbReference type="ChEBI" id="CHEBI:29033"/>
    </cofactor>
    <text evidence="6">Binds 2 divalent metal cations per subunit. Has a high-affinity and a low affinity metal-binding site. The true nature of the physiological cofactor is under debate. The enzyme is active with cobalt, zinc, manganese or divalent iron ions. Most likely, methionine aminopeptidases function as mononuclear Fe(2+)-metalloproteases under physiological conditions, and the catalytically relevant metal-binding site has been assigned to the histidine-containing high-affinity site.</text>
</comment>
<evidence type="ECO:0000256" key="1">
    <source>
        <dbReference type="ARBA" id="ARBA00002521"/>
    </source>
</evidence>
<accession>A0A174JZF5</accession>
<feature type="binding site" evidence="6">
    <location>
        <position position="146"/>
    </location>
    <ligand>
        <name>a divalent metal cation</name>
        <dbReference type="ChEBI" id="CHEBI:60240"/>
        <label>1</label>
    </ligand>
</feature>
<dbReference type="InterPro" id="IPR036005">
    <property type="entry name" value="Creatinase/aminopeptidase-like"/>
</dbReference>
<evidence type="ECO:0000256" key="7">
    <source>
        <dbReference type="RuleBase" id="RU003653"/>
    </source>
</evidence>
<keyword evidence="2 6" id="KW-0031">Aminopeptidase</keyword>
<dbReference type="NCBIfam" id="NF008970">
    <property type="entry name" value="PRK12318.1"/>
    <property type="match status" value="1"/>
</dbReference>
<keyword evidence="5 6" id="KW-0378">Hydrolase</keyword>
<dbReference type="Proteomes" id="UP000095390">
    <property type="component" value="Unassembled WGS sequence"/>
</dbReference>
<dbReference type="EC" id="3.4.11.18" evidence="6 7"/>
<sequence>MKIGRNDKCWCGSGKKYKACHMSFDNRIKDYWNRGYEVPDHSMIKTPEQIEGIREAGKKNTMVLDFITPYVKEGVSTGELNRLIEEYTREIGGIPACLGYQGYPKSVCISIDDVVCHGIPSDHQILKSGQILNVDCTTIYNGYFGDASRMFCIGDVSEEKKKLVRVTKECVDLALAATKPWGTMGDMGYVCNKHAVENGYSVVREIGGHGCGVQFHEEPWVNHIGQPDEGILFVPGMTFTIEPMVNMGKPDVWEDEDDGWTIRTEDGKPSAQWEYTILVTEDGTEILSH</sequence>